<evidence type="ECO:0000256" key="8">
    <source>
        <dbReference type="ARBA" id="ARBA00023242"/>
    </source>
</evidence>
<dbReference type="GO" id="GO:0003697">
    <property type="term" value="F:single-stranded DNA binding"/>
    <property type="evidence" value="ECO:0007669"/>
    <property type="project" value="TreeGrafter"/>
</dbReference>
<dbReference type="OrthoDB" id="47785at2759"/>
<feature type="binding site" evidence="10">
    <location>
        <position position="122"/>
    </location>
    <ligand>
        <name>substrate</name>
    </ligand>
</feature>
<keyword evidence="8" id="KW-0539">Nucleus</keyword>
<evidence type="ECO:0000313" key="14">
    <source>
        <dbReference type="WBParaSite" id="HCON_00101980-00001"/>
    </source>
</evidence>
<dbReference type="InterPro" id="IPR001736">
    <property type="entry name" value="PLipase_D/transphosphatidylase"/>
</dbReference>
<protein>
    <submittedName>
        <fullName evidence="14">PLD phosphodiesterase domain-containing protein</fullName>
    </submittedName>
</protein>
<reference evidence="14" key="1">
    <citation type="submission" date="2020-12" db="UniProtKB">
        <authorList>
            <consortium name="WormBaseParasite"/>
        </authorList>
    </citation>
    <scope>IDENTIFICATION</scope>
    <source>
        <strain evidence="14">MHco3</strain>
    </source>
</reference>
<keyword evidence="3" id="KW-0540">Nuclease</keyword>
<dbReference type="Pfam" id="PF06087">
    <property type="entry name" value="Tyr-DNA_phospho"/>
    <property type="match status" value="1"/>
</dbReference>
<dbReference type="GO" id="GO:0003690">
    <property type="term" value="F:double-stranded DNA binding"/>
    <property type="evidence" value="ECO:0007669"/>
    <property type="project" value="TreeGrafter"/>
</dbReference>
<dbReference type="InterPro" id="IPR010347">
    <property type="entry name" value="Tdp1"/>
</dbReference>
<dbReference type="AlphaFoldDB" id="A0A7I4YIU9"/>
<evidence type="ECO:0000256" key="10">
    <source>
        <dbReference type="PIRSR" id="PIRSR610347-2"/>
    </source>
</evidence>
<dbReference type="PROSITE" id="PS50035">
    <property type="entry name" value="PLD"/>
    <property type="match status" value="1"/>
</dbReference>
<feature type="site" description="Interaction with DNA" evidence="11">
    <location>
        <position position="361"/>
    </location>
</feature>
<evidence type="ECO:0000256" key="4">
    <source>
        <dbReference type="ARBA" id="ARBA00022763"/>
    </source>
</evidence>
<comment type="subcellular location">
    <subcellularLocation>
        <location evidence="1">Nucleus</location>
    </subcellularLocation>
</comment>
<accession>A0A7I4YIU9</accession>
<evidence type="ECO:0000256" key="11">
    <source>
        <dbReference type="PIRSR" id="PIRSR610347-3"/>
    </source>
</evidence>
<dbReference type="PANTHER" id="PTHR12415">
    <property type="entry name" value="TYROSYL-DNA PHOSPHODIESTERASE 1"/>
    <property type="match status" value="1"/>
</dbReference>
<feature type="active site" description="Nucleophile" evidence="9">
    <location>
        <position position="120"/>
    </location>
</feature>
<dbReference type="Gene3D" id="3.30.870.10">
    <property type="entry name" value="Endonuclease Chain A"/>
    <property type="match status" value="2"/>
</dbReference>
<keyword evidence="6" id="KW-0269">Exonuclease</keyword>
<evidence type="ECO:0000256" key="6">
    <source>
        <dbReference type="ARBA" id="ARBA00022839"/>
    </source>
</evidence>
<dbReference type="Proteomes" id="UP000025227">
    <property type="component" value="Unplaced"/>
</dbReference>
<dbReference type="GO" id="GO:0006281">
    <property type="term" value="P:DNA repair"/>
    <property type="evidence" value="ECO:0007669"/>
    <property type="project" value="UniProtKB-KW"/>
</dbReference>
<evidence type="ECO:0000256" key="3">
    <source>
        <dbReference type="ARBA" id="ARBA00022722"/>
    </source>
</evidence>
<comment type="similarity">
    <text evidence="2">Belongs to the tyrosyl-DNA phosphodiesterase family.</text>
</comment>
<evidence type="ECO:0000256" key="5">
    <source>
        <dbReference type="ARBA" id="ARBA00022801"/>
    </source>
</evidence>
<keyword evidence="13" id="KW-1185">Reference proteome</keyword>
<feature type="binding site" evidence="10">
    <location>
        <position position="340"/>
    </location>
    <ligand>
        <name>substrate</name>
    </ligand>
</feature>
<dbReference type="GO" id="GO:0004527">
    <property type="term" value="F:exonuclease activity"/>
    <property type="evidence" value="ECO:0007669"/>
    <property type="project" value="UniProtKB-KW"/>
</dbReference>
<proteinExistence type="inferred from homology"/>
<dbReference type="PANTHER" id="PTHR12415:SF0">
    <property type="entry name" value="TYROSYL-DNA PHOSPHODIESTERASE 1"/>
    <property type="match status" value="1"/>
</dbReference>
<evidence type="ECO:0000256" key="7">
    <source>
        <dbReference type="ARBA" id="ARBA00023204"/>
    </source>
</evidence>
<evidence type="ECO:0000256" key="2">
    <source>
        <dbReference type="ARBA" id="ARBA00010205"/>
    </source>
</evidence>
<keyword evidence="5" id="KW-0378">Hydrolase</keyword>
<evidence type="ECO:0000259" key="12">
    <source>
        <dbReference type="PROSITE" id="PS50035"/>
    </source>
</evidence>
<evidence type="ECO:0000313" key="13">
    <source>
        <dbReference type="Proteomes" id="UP000025227"/>
    </source>
</evidence>
<dbReference type="GO" id="GO:0017005">
    <property type="term" value="F:3'-tyrosyl-DNA phosphodiesterase activity"/>
    <property type="evidence" value="ECO:0007669"/>
    <property type="project" value="TreeGrafter"/>
</dbReference>
<dbReference type="OMA" id="LSTWGHM"/>
<feature type="domain" description="PLD phosphodiesterase" evidence="12">
    <location>
        <begin position="115"/>
        <end position="145"/>
    </location>
</feature>
<dbReference type="SUPFAM" id="SSF56024">
    <property type="entry name" value="Phospholipase D/nuclease"/>
    <property type="match status" value="2"/>
</dbReference>
<keyword evidence="7" id="KW-0234">DNA repair</keyword>
<feature type="active site" description="Proton donor/acceptor" evidence="9">
    <location>
        <position position="338"/>
    </location>
</feature>
<organism evidence="13 14">
    <name type="scientific">Haemonchus contortus</name>
    <name type="common">Barber pole worm</name>
    <dbReference type="NCBI Taxonomy" id="6289"/>
    <lineage>
        <taxon>Eukaryota</taxon>
        <taxon>Metazoa</taxon>
        <taxon>Ecdysozoa</taxon>
        <taxon>Nematoda</taxon>
        <taxon>Chromadorea</taxon>
        <taxon>Rhabditida</taxon>
        <taxon>Rhabditina</taxon>
        <taxon>Rhabditomorpha</taxon>
        <taxon>Strongyloidea</taxon>
        <taxon>Trichostrongylidae</taxon>
        <taxon>Haemonchus</taxon>
    </lineage>
</organism>
<dbReference type="WBParaSite" id="HCON_00101980-00001">
    <property type="protein sequence ID" value="HCON_00101980-00001"/>
    <property type="gene ID" value="HCON_00101980"/>
</dbReference>
<evidence type="ECO:0000256" key="9">
    <source>
        <dbReference type="PIRSR" id="PIRSR610347-1"/>
    </source>
</evidence>
<name>A0A7I4YIU9_HAECO</name>
<evidence type="ECO:0000256" key="1">
    <source>
        <dbReference type="ARBA" id="ARBA00004123"/>
    </source>
</evidence>
<keyword evidence="4" id="KW-0227">DNA damage</keyword>
<sequence>MKGNGDHGKSGNSPCGLLSGRMYLTKVAGLSREFNVDTYHLSDILQIIRPQLSIHFNFMIDLEWLIEQYPVPCRDSAIQCVVGEKMGTDKRSLLKDVSSLNLKQVSVLGAPLPIPFGTHHTKLSIFDCEEKLHVIVSTANLIEGDWHEKTQCFYYACGTALAASSTNVSEFANDLCSYLEEYRLPDISFWIDRIRNCDFTGVSDRLVYSVPGYHQLDRLTKFGHPSLARLLRDQPVPGSDSRRLLLAQCSSIGSLGDKKEAWLFSQFLRSLQGGRESHSARLYLIYPCVEDVRNSLEGYSAGDSLPYQDATAKRQPWLRDLMCKWRSVAKGRSSAMPHVKTYTDIVDGIPQWILVTSANLSKAAWGDFQKNKTQLMVRSYELGVLIRDPERVTLPYDYPVAKYGSTDKPWICDISYTEEDSHGKQWIVSRR</sequence>
<dbReference type="GO" id="GO:0005634">
    <property type="term" value="C:nucleus"/>
    <property type="evidence" value="ECO:0007669"/>
    <property type="project" value="UniProtKB-SubCell"/>
</dbReference>